<evidence type="ECO:0000256" key="1">
    <source>
        <dbReference type="ARBA" id="ARBA00004141"/>
    </source>
</evidence>
<dbReference type="Gene3D" id="1.20.1740.10">
    <property type="entry name" value="Amino acid/polyamine transporter I"/>
    <property type="match status" value="1"/>
</dbReference>
<name>A0ABZ3J5J8_SPOA4</name>
<gene>
    <name evidence="7" type="primary">rocE_1</name>
    <name evidence="7" type="ORF">SPACI_032260</name>
</gene>
<evidence type="ECO:0000313" key="7">
    <source>
        <dbReference type="EMBL" id="XFO73152.1"/>
    </source>
</evidence>
<evidence type="ECO:0000256" key="3">
    <source>
        <dbReference type="ARBA" id="ARBA00022989"/>
    </source>
</evidence>
<proteinExistence type="predicted"/>
<keyword evidence="8" id="KW-1185">Reference proteome</keyword>
<organism evidence="7 8">
    <name type="scientific">Sporomusa acidovorans (strain ATCC 49682 / DSM 3132 / Mol)</name>
    <dbReference type="NCBI Taxonomy" id="1123286"/>
    <lineage>
        <taxon>Bacteria</taxon>
        <taxon>Bacillati</taxon>
        <taxon>Bacillota</taxon>
        <taxon>Negativicutes</taxon>
        <taxon>Selenomonadales</taxon>
        <taxon>Sporomusaceae</taxon>
        <taxon>Sporomusa</taxon>
    </lineage>
</organism>
<comment type="subcellular location">
    <subcellularLocation>
        <location evidence="1">Membrane</location>
        <topology evidence="1">Multi-pass membrane protein</topology>
    </subcellularLocation>
</comment>
<dbReference type="InterPro" id="IPR050524">
    <property type="entry name" value="APC_YAT"/>
</dbReference>
<keyword evidence="4 5" id="KW-0472">Membrane</keyword>
<dbReference type="EMBL" id="CP155571">
    <property type="protein sequence ID" value="XFO73152.1"/>
    <property type="molecule type" value="Genomic_DNA"/>
</dbReference>
<dbReference type="PANTHER" id="PTHR43341:SF5">
    <property type="entry name" value="S-METHYLMETHIONINE PERMEASE-RELATED"/>
    <property type="match status" value="1"/>
</dbReference>
<evidence type="ECO:0000256" key="2">
    <source>
        <dbReference type="ARBA" id="ARBA00022692"/>
    </source>
</evidence>
<keyword evidence="2 5" id="KW-0812">Transmembrane</keyword>
<evidence type="ECO:0000256" key="5">
    <source>
        <dbReference type="SAM" id="Phobius"/>
    </source>
</evidence>
<dbReference type="PANTHER" id="PTHR43341">
    <property type="entry name" value="AMINO ACID PERMEASE"/>
    <property type="match status" value="1"/>
</dbReference>
<dbReference type="Pfam" id="PF00324">
    <property type="entry name" value="AA_permease"/>
    <property type="match status" value="1"/>
</dbReference>
<feature type="transmembrane region" description="Helical" evidence="5">
    <location>
        <begin position="67"/>
        <end position="86"/>
    </location>
</feature>
<reference evidence="7" key="1">
    <citation type="submission" date="2024-05" db="EMBL/GenBank/DDBJ databases">
        <title>Isolation and characterization of Sporomusa carbonis sp. nov., a carboxydotrophic hydrogenogen in the genus of Sporomusa isolated from a charcoal burning pile.</title>
        <authorList>
            <person name="Boeer T."/>
            <person name="Rosenbaum F."/>
            <person name="Eysell L."/>
            <person name="Mueller V."/>
            <person name="Daniel R."/>
            <person name="Poehlein A."/>
        </authorList>
    </citation>
    <scope>NUCLEOTIDE SEQUENCE [LARGE SCALE GENOMIC DNA]</scope>
    <source>
        <strain evidence="7">DSM 3132</strain>
    </source>
</reference>
<dbReference type="Proteomes" id="UP000216052">
    <property type="component" value="Chromosome"/>
</dbReference>
<dbReference type="InterPro" id="IPR004841">
    <property type="entry name" value="AA-permease/SLC12A_dom"/>
</dbReference>
<keyword evidence="3 5" id="KW-1133">Transmembrane helix</keyword>
<feature type="domain" description="Amino acid permease/ SLC12A" evidence="6">
    <location>
        <begin position="1"/>
        <end position="86"/>
    </location>
</feature>
<protein>
    <submittedName>
        <fullName evidence="7">Amino-acid permease RocE</fullName>
    </submittedName>
</protein>
<evidence type="ECO:0000259" key="6">
    <source>
        <dbReference type="Pfam" id="PF00324"/>
    </source>
</evidence>
<evidence type="ECO:0000313" key="8">
    <source>
        <dbReference type="Proteomes" id="UP000216052"/>
    </source>
</evidence>
<accession>A0ABZ3J5J8</accession>
<sequence length="100" mass="11388">MYLMMFCLGELLIAMPIAGTVQAYAIEFINSELGFTVGWIKWIAWTVTIASQIVASSIIMKNIFPGIDSLVWIIGFTILLFILNAVPSDKYVWEQYYIKK</sequence>
<evidence type="ECO:0000256" key="4">
    <source>
        <dbReference type="ARBA" id="ARBA00023136"/>
    </source>
</evidence>
<feature type="transmembrane region" description="Helical" evidence="5">
    <location>
        <begin position="39"/>
        <end position="60"/>
    </location>
</feature>